<comment type="caution">
    <text evidence="3">The sequence shown here is derived from an EMBL/GenBank/DDBJ whole genome shotgun (WGS) entry which is preliminary data.</text>
</comment>
<proteinExistence type="predicted"/>
<evidence type="ECO:0000256" key="1">
    <source>
        <dbReference type="SAM" id="Phobius"/>
    </source>
</evidence>
<organism evidence="3 4">
    <name type="scientific">Acanthoscelides obtectus</name>
    <name type="common">Bean weevil</name>
    <name type="synonym">Bruchus obtectus</name>
    <dbReference type="NCBI Taxonomy" id="200917"/>
    <lineage>
        <taxon>Eukaryota</taxon>
        <taxon>Metazoa</taxon>
        <taxon>Ecdysozoa</taxon>
        <taxon>Arthropoda</taxon>
        <taxon>Hexapoda</taxon>
        <taxon>Insecta</taxon>
        <taxon>Pterygota</taxon>
        <taxon>Neoptera</taxon>
        <taxon>Endopterygota</taxon>
        <taxon>Coleoptera</taxon>
        <taxon>Polyphaga</taxon>
        <taxon>Cucujiformia</taxon>
        <taxon>Chrysomeloidea</taxon>
        <taxon>Chrysomelidae</taxon>
        <taxon>Bruchinae</taxon>
        <taxon>Bruchini</taxon>
        <taxon>Acanthoscelides</taxon>
    </lineage>
</organism>
<feature type="transmembrane region" description="Helical" evidence="1">
    <location>
        <begin position="58"/>
        <end position="81"/>
    </location>
</feature>
<gene>
    <name evidence="3" type="ORF">ACAOBT_LOCUS33476</name>
</gene>
<keyword evidence="2" id="KW-0732">Signal</keyword>
<feature type="signal peptide" evidence="2">
    <location>
        <begin position="1"/>
        <end position="22"/>
    </location>
</feature>
<evidence type="ECO:0000313" key="4">
    <source>
        <dbReference type="Proteomes" id="UP001152888"/>
    </source>
</evidence>
<protein>
    <submittedName>
        <fullName evidence="3">Uncharacterized protein</fullName>
    </submittedName>
</protein>
<sequence length="102" mass="11765">MWKCGARFRWSILLFILCLTEADCGFKQTRSYRNNNKSNGGPPELQQKKWEPSNWKTILIVVASVLFAFAIIYGSNCLYVCKLYMCGQSEKKYSKMDSCTNV</sequence>
<keyword evidence="1" id="KW-1133">Transmembrane helix</keyword>
<dbReference type="AlphaFoldDB" id="A0A9P0Q8S5"/>
<evidence type="ECO:0000313" key="3">
    <source>
        <dbReference type="EMBL" id="CAH2013446.1"/>
    </source>
</evidence>
<name>A0A9P0Q8S5_ACAOB</name>
<reference evidence="3" key="1">
    <citation type="submission" date="2022-03" db="EMBL/GenBank/DDBJ databases">
        <authorList>
            <person name="Sayadi A."/>
        </authorList>
    </citation>
    <scope>NUCLEOTIDE SEQUENCE</scope>
</reference>
<keyword evidence="1" id="KW-0472">Membrane</keyword>
<dbReference type="OrthoDB" id="6682908at2759"/>
<dbReference type="Proteomes" id="UP001152888">
    <property type="component" value="Unassembled WGS sequence"/>
</dbReference>
<evidence type="ECO:0000256" key="2">
    <source>
        <dbReference type="SAM" id="SignalP"/>
    </source>
</evidence>
<accession>A0A9P0Q8S5</accession>
<keyword evidence="1" id="KW-0812">Transmembrane</keyword>
<keyword evidence="4" id="KW-1185">Reference proteome</keyword>
<feature type="chain" id="PRO_5040311744" evidence="2">
    <location>
        <begin position="23"/>
        <end position="102"/>
    </location>
</feature>
<dbReference type="EMBL" id="CAKOFQ010008327">
    <property type="protein sequence ID" value="CAH2013446.1"/>
    <property type="molecule type" value="Genomic_DNA"/>
</dbReference>